<evidence type="ECO:0000256" key="14">
    <source>
        <dbReference type="PIRSR" id="PIRSR601952-2"/>
    </source>
</evidence>
<dbReference type="Proteomes" id="UP000242188">
    <property type="component" value="Unassembled WGS sequence"/>
</dbReference>
<feature type="binding site" evidence="14">
    <location>
        <position position="73"/>
    </location>
    <ligand>
        <name>Zn(2+)</name>
        <dbReference type="ChEBI" id="CHEBI:29105"/>
        <label>2</label>
    </ligand>
</feature>
<organism evidence="15 16">
    <name type="scientific">Mizuhopecten yessoensis</name>
    <name type="common">Japanese scallop</name>
    <name type="synonym">Patinopecten yessoensis</name>
    <dbReference type="NCBI Taxonomy" id="6573"/>
    <lineage>
        <taxon>Eukaryota</taxon>
        <taxon>Metazoa</taxon>
        <taxon>Spiralia</taxon>
        <taxon>Lophotrochozoa</taxon>
        <taxon>Mollusca</taxon>
        <taxon>Bivalvia</taxon>
        <taxon>Autobranchia</taxon>
        <taxon>Pteriomorphia</taxon>
        <taxon>Pectinida</taxon>
        <taxon>Pectinoidea</taxon>
        <taxon>Pectinidae</taxon>
        <taxon>Mizuhopecten</taxon>
    </lineage>
</organism>
<comment type="subunit">
    <text evidence="1">Homodimer.</text>
</comment>
<dbReference type="OrthoDB" id="5818554at2759"/>
<dbReference type="EC" id="3.1.3.1" evidence="2"/>
<dbReference type="PANTHER" id="PTHR11596">
    <property type="entry name" value="ALKALINE PHOSPHATASE"/>
    <property type="match status" value="1"/>
</dbReference>
<comment type="caution">
    <text evidence="15">The sequence shown here is derived from an EMBL/GenBank/DDBJ whole genome shotgun (WGS) entry which is preliminary data.</text>
</comment>
<evidence type="ECO:0000256" key="4">
    <source>
        <dbReference type="ARBA" id="ARBA00036105"/>
    </source>
</evidence>
<feature type="binding site" evidence="14">
    <location>
        <position position="32"/>
    </location>
    <ligand>
        <name>Zn(2+)</name>
        <dbReference type="ChEBI" id="CHEBI:29105"/>
        <label>2</label>
    </ligand>
</feature>
<evidence type="ECO:0000256" key="2">
    <source>
        <dbReference type="ARBA" id="ARBA00012647"/>
    </source>
</evidence>
<dbReference type="SUPFAM" id="SSF53649">
    <property type="entry name" value="Alkaline phosphatase-like"/>
    <property type="match status" value="1"/>
</dbReference>
<evidence type="ECO:0000256" key="5">
    <source>
        <dbReference type="ARBA" id="ARBA00036923"/>
    </source>
</evidence>
<evidence type="ECO:0000256" key="13">
    <source>
        <dbReference type="ARBA" id="ARBA00049526"/>
    </source>
</evidence>
<evidence type="ECO:0000256" key="3">
    <source>
        <dbReference type="ARBA" id="ARBA00022591"/>
    </source>
</evidence>
<comment type="catalytic activity">
    <reaction evidence="10">
        <text>ATP + H2O = ADP + phosphate + H(+)</text>
        <dbReference type="Rhea" id="RHEA:13065"/>
        <dbReference type="ChEBI" id="CHEBI:15377"/>
        <dbReference type="ChEBI" id="CHEBI:15378"/>
        <dbReference type="ChEBI" id="CHEBI:30616"/>
        <dbReference type="ChEBI" id="CHEBI:43474"/>
        <dbReference type="ChEBI" id="CHEBI:456216"/>
    </reaction>
    <physiologicalReaction direction="left-to-right" evidence="10">
        <dbReference type="Rhea" id="RHEA:13066"/>
    </physiologicalReaction>
</comment>
<dbReference type="InterPro" id="IPR017850">
    <property type="entry name" value="Alkaline_phosphatase_core_sf"/>
</dbReference>
<keyword evidence="16" id="KW-1185">Reference proteome</keyword>
<comment type="catalytic activity">
    <reaction evidence="9">
        <text>diphosphate + H2O = 2 phosphate + H(+)</text>
        <dbReference type="Rhea" id="RHEA:24576"/>
        <dbReference type="ChEBI" id="CHEBI:15377"/>
        <dbReference type="ChEBI" id="CHEBI:15378"/>
        <dbReference type="ChEBI" id="CHEBI:33019"/>
        <dbReference type="ChEBI" id="CHEBI:43474"/>
    </reaction>
    <physiologicalReaction direction="left-to-right" evidence="9">
        <dbReference type="Rhea" id="RHEA:24577"/>
    </physiologicalReaction>
</comment>
<comment type="catalytic activity">
    <reaction evidence="12">
        <text>pyridoxal 5'-phosphate + H2O = pyridoxal + phosphate</text>
        <dbReference type="Rhea" id="RHEA:20533"/>
        <dbReference type="ChEBI" id="CHEBI:15377"/>
        <dbReference type="ChEBI" id="CHEBI:17310"/>
        <dbReference type="ChEBI" id="CHEBI:43474"/>
        <dbReference type="ChEBI" id="CHEBI:597326"/>
    </reaction>
    <physiologicalReaction direction="left-to-right" evidence="12">
        <dbReference type="Rhea" id="RHEA:20534"/>
    </physiologicalReaction>
</comment>
<reference evidence="15 16" key="1">
    <citation type="journal article" date="2017" name="Nat. Ecol. Evol.">
        <title>Scallop genome provides insights into evolution of bilaterian karyotype and development.</title>
        <authorList>
            <person name="Wang S."/>
            <person name="Zhang J."/>
            <person name="Jiao W."/>
            <person name="Li J."/>
            <person name="Xun X."/>
            <person name="Sun Y."/>
            <person name="Guo X."/>
            <person name="Huan P."/>
            <person name="Dong B."/>
            <person name="Zhang L."/>
            <person name="Hu X."/>
            <person name="Sun X."/>
            <person name="Wang J."/>
            <person name="Zhao C."/>
            <person name="Wang Y."/>
            <person name="Wang D."/>
            <person name="Huang X."/>
            <person name="Wang R."/>
            <person name="Lv J."/>
            <person name="Li Y."/>
            <person name="Zhang Z."/>
            <person name="Liu B."/>
            <person name="Lu W."/>
            <person name="Hui Y."/>
            <person name="Liang J."/>
            <person name="Zhou Z."/>
            <person name="Hou R."/>
            <person name="Li X."/>
            <person name="Liu Y."/>
            <person name="Li H."/>
            <person name="Ning X."/>
            <person name="Lin Y."/>
            <person name="Zhao L."/>
            <person name="Xing Q."/>
            <person name="Dou J."/>
            <person name="Li Y."/>
            <person name="Mao J."/>
            <person name="Guo H."/>
            <person name="Dou H."/>
            <person name="Li T."/>
            <person name="Mu C."/>
            <person name="Jiang W."/>
            <person name="Fu Q."/>
            <person name="Fu X."/>
            <person name="Miao Y."/>
            <person name="Liu J."/>
            <person name="Yu Q."/>
            <person name="Li R."/>
            <person name="Liao H."/>
            <person name="Li X."/>
            <person name="Kong Y."/>
            <person name="Jiang Z."/>
            <person name="Chourrout D."/>
            <person name="Li R."/>
            <person name="Bao Z."/>
        </authorList>
    </citation>
    <scope>NUCLEOTIDE SEQUENCE [LARGE SCALE GENOMIC DNA]</scope>
    <source>
        <strain evidence="15 16">PY_sf001</strain>
    </source>
</reference>
<evidence type="ECO:0000256" key="7">
    <source>
        <dbReference type="ARBA" id="ARBA00040525"/>
    </source>
</evidence>
<dbReference type="AlphaFoldDB" id="A0A210PMN5"/>
<protein>
    <recommendedName>
        <fullName evidence="7">Alkaline phosphatase, tissue-nonspecific isozyme</fullName>
        <ecNumber evidence="2">3.1.3.1</ecNumber>
    </recommendedName>
    <alternativeName>
        <fullName evidence="8">Phosphoamidase</fullName>
    </alternativeName>
</protein>
<dbReference type="InterPro" id="IPR001952">
    <property type="entry name" value="Alkaline_phosphatase"/>
</dbReference>
<feature type="binding site" evidence="14">
    <location>
        <position position="74"/>
    </location>
    <ligand>
        <name>Zn(2+)</name>
        <dbReference type="ChEBI" id="CHEBI:29105"/>
        <label>2</label>
    </ligand>
</feature>
<sequence>MQYDLDRNKGPTGEPSLASTIYFFCILGCRIDHGHHGNNAKRALFDALAFEDAVKIATEMTDENDTLIIVTSDHAHVVNLAGYPKRGNTIFGIKTICVHYVNKSHFTTLLYGNGPGYGSGNRTDVHAADTTDKEYIQVAATPRFEDSQGGQDVGIYARGPMAHLIHGVHEQHYIAHVMTYAACVADNNKRCEDIVGNGVSSNSVTDLRLVLVTCTCGLGYLLQLYSIF</sequence>
<feature type="binding site" evidence="14">
    <location>
        <position position="36"/>
    </location>
    <ligand>
        <name>Zn(2+)</name>
        <dbReference type="ChEBI" id="CHEBI:29105"/>
        <label>2</label>
    </ligand>
</feature>
<dbReference type="PANTHER" id="PTHR11596:SF74">
    <property type="entry name" value="ALKALINE PHOSPHATASE, TISSUE-NONSPECIFIC ISOZYME"/>
    <property type="match status" value="1"/>
</dbReference>
<comment type="catalytic activity">
    <reaction evidence="5">
        <text>AMP + H2O = adenosine + phosphate</text>
        <dbReference type="Rhea" id="RHEA:29375"/>
        <dbReference type="ChEBI" id="CHEBI:15377"/>
        <dbReference type="ChEBI" id="CHEBI:16335"/>
        <dbReference type="ChEBI" id="CHEBI:43474"/>
        <dbReference type="ChEBI" id="CHEBI:456215"/>
    </reaction>
    <physiologicalReaction direction="left-to-right" evidence="5">
        <dbReference type="Rhea" id="RHEA:29376"/>
    </physiologicalReaction>
</comment>
<proteinExistence type="predicted"/>
<dbReference type="EMBL" id="NEDP02005583">
    <property type="protein sequence ID" value="OWF37724.1"/>
    <property type="molecule type" value="Genomic_DNA"/>
</dbReference>
<evidence type="ECO:0000313" key="16">
    <source>
        <dbReference type="Proteomes" id="UP000242188"/>
    </source>
</evidence>
<comment type="catalytic activity">
    <reaction evidence="13">
        <text>ADP + H2O = AMP + phosphate + H(+)</text>
        <dbReference type="Rhea" id="RHEA:61436"/>
        <dbReference type="ChEBI" id="CHEBI:15377"/>
        <dbReference type="ChEBI" id="CHEBI:15378"/>
        <dbReference type="ChEBI" id="CHEBI:43474"/>
        <dbReference type="ChEBI" id="CHEBI:456215"/>
        <dbReference type="ChEBI" id="CHEBI:456216"/>
    </reaction>
    <physiologicalReaction direction="left-to-right" evidence="13">
        <dbReference type="Rhea" id="RHEA:61437"/>
    </physiologicalReaction>
</comment>
<dbReference type="GO" id="GO:0004035">
    <property type="term" value="F:alkaline phosphatase activity"/>
    <property type="evidence" value="ECO:0007669"/>
    <property type="project" value="UniProtKB-EC"/>
</dbReference>
<evidence type="ECO:0000256" key="8">
    <source>
        <dbReference type="ARBA" id="ARBA00042603"/>
    </source>
</evidence>
<name>A0A210PMN5_MIZYE</name>
<evidence type="ECO:0000256" key="12">
    <source>
        <dbReference type="ARBA" id="ARBA00049444"/>
    </source>
</evidence>
<keyword evidence="14" id="KW-0479">Metal-binding</keyword>
<comment type="catalytic activity">
    <reaction evidence="11">
        <text>phosphoethanolamine + H2O = ethanolamine + phosphate</text>
        <dbReference type="Rhea" id="RHEA:16089"/>
        <dbReference type="ChEBI" id="CHEBI:15377"/>
        <dbReference type="ChEBI" id="CHEBI:43474"/>
        <dbReference type="ChEBI" id="CHEBI:57603"/>
        <dbReference type="ChEBI" id="CHEBI:58190"/>
    </reaction>
    <physiologicalReaction direction="left-to-right" evidence="11">
        <dbReference type="Rhea" id="RHEA:16090"/>
    </physiologicalReaction>
</comment>
<dbReference type="SMART" id="SM00098">
    <property type="entry name" value="alkPPc"/>
    <property type="match status" value="1"/>
</dbReference>
<evidence type="ECO:0000256" key="1">
    <source>
        <dbReference type="ARBA" id="ARBA00011738"/>
    </source>
</evidence>
<evidence type="ECO:0000256" key="6">
    <source>
        <dbReference type="ARBA" id="ARBA00037828"/>
    </source>
</evidence>
<evidence type="ECO:0000256" key="11">
    <source>
        <dbReference type="ARBA" id="ARBA00048929"/>
    </source>
</evidence>
<evidence type="ECO:0000256" key="10">
    <source>
        <dbReference type="ARBA" id="ARBA00048778"/>
    </source>
</evidence>
<dbReference type="GO" id="GO:0031214">
    <property type="term" value="P:biomineral tissue development"/>
    <property type="evidence" value="ECO:0007669"/>
    <property type="project" value="UniProtKB-KW"/>
</dbReference>
<keyword evidence="14" id="KW-0862">Zinc</keyword>
<accession>A0A210PMN5</accession>
<dbReference type="Pfam" id="PF00245">
    <property type="entry name" value="Alk_phosphatase"/>
    <property type="match status" value="1"/>
</dbReference>
<evidence type="ECO:0000256" key="9">
    <source>
        <dbReference type="ARBA" id="ARBA00048097"/>
    </source>
</evidence>
<dbReference type="GO" id="GO:0046872">
    <property type="term" value="F:metal ion binding"/>
    <property type="evidence" value="ECO:0007669"/>
    <property type="project" value="UniProtKB-KW"/>
</dbReference>
<dbReference type="Gene3D" id="3.40.720.10">
    <property type="entry name" value="Alkaline Phosphatase, subunit A"/>
    <property type="match status" value="1"/>
</dbReference>
<comment type="catalytic activity">
    <reaction evidence="4">
        <text>a phosphate monoester + H2O = an alcohol + phosphate</text>
        <dbReference type="Rhea" id="RHEA:15017"/>
        <dbReference type="ChEBI" id="CHEBI:15377"/>
        <dbReference type="ChEBI" id="CHEBI:30879"/>
        <dbReference type="ChEBI" id="CHEBI:43474"/>
        <dbReference type="ChEBI" id="CHEBI:67140"/>
        <dbReference type="EC" id="3.1.3.1"/>
    </reaction>
    <physiologicalReaction direction="left-to-right" evidence="4">
        <dbReference type="Rhea" id="RHEA:15018"/>
    </physiologicalReaction>
</comment>
<comment type="subcellular location">
    <subcellularLocation>
        <location evidence="6">Extracellular vesicle membrane</location>
        <topology evidence="6">Lipid-anchor</topology>
        <topology evidence="6">GPI-anchor</topology>
    </subcellularLocation>
</comment>
<evidence type="ECO:0000313" key="15">
    <source>
        <dbReference type="EMBL" id="OWF37724.1"/>
    </source>
</evidence>
<comment type="cofactor">
    <cofactor evidence="14">
        <name>Zn(2+)</name>
        <dbReference type="ChEBI" id="CHEBI:29105"/>
    </cofactor>
    <text evidence="14">Binds 2 Zn(2+) ions.</text>
</comment>
<keyword evidence="3" id="KW-0091">Biomineralization</keyword>
<gene>
    <name evidence="15" type="ORF">KP79_PYT25282</name>
</gene>